<dbReference type="Proteomes" id="UP000297649">
    <property type="component" value="Unassembled WGS sequence"/>
</dbReference>
<name>A0A6H3NVP4_9LEPT</name>
<dbReference type="RefSeq" id="WP_135745265.1">
    <property type="nucleotide sequence ID" value="NZ_JAIZBI010000001.1"/>
</dbReference>
<keyword evidence="3" id="KW-1185">Reference proteome</keyword>
<comment type="caution">
    <text evidence="2">The sequence shown here is derived from an EMBL/GenBank/DDBJ whole genome shotgun (WGS) entry which is preliminary data.</text>
</comment>
<dbReference type="EMBL" id="RQHU01000005">
    <property type="protein sequence ID" value="TGN15606.1"/>
    <property type="molecule type" value="Genomic_DNA"/>
</dbReference>
<evidence type="ECO:0000313" key="3">
    <source>
        <dbReference type="Proteomes" id="UP000297649"/>
    </source>
</evidence>
<dbReference type="AlphaFoldDB" id="A0A6H3NVP4"/>
<accession>A0A6H3NVP4</accession>
<organism evidence="2 3">
    <name type="scientific">Leptospira bandrabouensis</name>
    <dbReference type="NCBI Taxonomy" id="2484903"/>
    <lineage>
        <taxon>Bacteria</taxon>
        <taxon>Pseudomonadati</taxon>
        <taxon>Spirochaetota</taxon>
        <taxon>Spirochaetia</taxon>
        <taxon>Leptospirales</taxon>
        <taxon>Leptospiraceae</taxon>
        <taxon>Leptospira</taxon>
    </lineage>
</organism>
<sequence>MKKTVISKLSVILFSFIFLSTNTEGYSASHTSDIKTNSYNTSSIYDFSFFINNISESSEEEAELDSFHQNQVPTTLTSYTSFPAEFYSEFLTFQNQKLISNESLEKPKNRAPPLSFL</sequence>
<feature type="chain" id="PRO_5026236383" evidence="1">
    <location>
        <begin position="24"/>
        <end position="117"/>
    </location>
</feature>
<gene>
    <name evidence="2" type="ORF">EHR08_04780</name>
</gene>
<proteinExistence type="predicted"/>
<dbReference type="OrthoDB" id="336551at2"/>
<protein>
    <submittedName>
        <fullName evidence="2">Uncharacterized protein</fullName>
    </submittedName>
</protein>
<reference evidence="2" key="1">
    <citation type="journal article" date="2019" name="PLoS Negl. Trop. Dis.">
        <title>Revisiting the worldwide diversity of Leptospira species in the environment.</title>
        <authorList>
            <person name="Vincent A.T."/>
            <person name="Schiettekatte O."/>
            <person name="Bourhy P."/>
            <person name="Veyrier F.J."/>
            <person name="Picardeau M."/>
        </authorList>
    </citation>
    <scope>NUCLEOTIDE SEQUENCE [LARGE SCALE GENOMIC DNA]</scope>
    <source>
        <strain evidence="2">201601109</strain>
    </source>
</reference>
<evidence type="ECO:0000313" key="2">
    <source>
        <dbReference type="EMBL" id="TGN15606.1"/>
    </source>
</evidence>
<evidence type="ECO:0000256" key="1">
    <source>
        <dbReference type="SAM" id="SignalP"/>
    </source>
</evidence>
<keyword evidence="1" id="KW-0732">Signal</keyword>
<feature type="signal peptide" evidence="1">
    <location>
        <begin position="1"/>
        <end position="23"/>
    </location>
</feature>